<dbReference type="SUPFAM" id="SSF53850">
    <property type="entry name" value="Periplasmic binding protein-like II"/>
    <property type="match status" value="1"/>
</dbReference>
<accession>A0AAD0MPI1</accession>
<organism evidence="1 2">
    <name type="scientific">Mesoplasma florum</name>
    <name type="common">Acholeplasma florum</name>
    <dbReference type="NCBI Taxonomy" id="2151"/>
    <lineage>
        <taxon>Bacteria</taxon>
        <taxon>Bacillati</taxon>
        <taxon>Mycoplasmatota</taxon>
        <taxon>Mollicutes</taxon>
        <taxon>Entomoplasmatales</taxon>
        <taxon>Entomoplasmataceae</taxon>
        <taxon>Mesoplasma</taxon>
    </lineage>
</organism>
<proteinExistence type="predicted"/>
<dbReference type="EMBL" id="CP022432">
    <property type="protein sequence ID" value="AVN65426.1"/>
    <property type="molecule type" value="Genomic_DNA"/>
</dbReference>
<dbReference type="Proteomes" id="UP000237990">
    <property type="component" value="Chromosome"/>
</dbReference>
<reference evidence="1 2" key="1">
    <citation type="submission" date="2017-07" db="EMBL/GenBank/DDBJ databases">
        <title>Comparative genomic analysis of Mesoplasma florum.</title>
        <authorList>
            <person name="Baby V."/>
            <person name="Lachance J.-C."/>
            <person name="Gagnon J."/>
            <person name="Lucier J.-F."/>
            <person name="Matteau D."/>
            <person name="Knight T.F."/>
            <person name="Rodrigue S."/>
        </authorList>
    </citation>
    <scope>NUCLEOTIDE SEQUENCE [LARGE SCALE GENOMIC DNA]</scope>
    <source>
        <strain evidence="1 2">W12</strain>
    </source>
</reference>
<sequence length="704" mass="79182">MKKLLLTLSSVLIVGGAAGSVISCGVKPEKEVTFMIFGTTSSAGDQEKRKNFQDLADEFNALHKNEKDFVPVQVVMKNSNYLNLAIQSGDNLPDLYVSYVDAASTYVDSSVGNQVRDMKESMGEGFNAFNEDLITSSFMEEGQYKGEQIVLPFGKSFDISVINVNLFIQFMDLFQVETNALKTNFKEFNDIRKNLLDGSEKWEKTKIFKENSKFSTTKSEENEINTVVIRKELYDKLFEELNKINTVDDIKAFFNSTKNVLMVAEAFKEAVKKGIVQPKVTLNETNKEVITTKEDYHFAFGMDSIDNKYYMDYAATTFAPEGVINVQNSISTENPEEGFWYHTTYNDNNDKIAEITLNANSQGFKNTTEYLQGMKTIALNDWNDTLASSNWRDQWNGVFSTARKTNSTQNFVTEDFVKSTMFMASASSANDIYFTDQFKNKAALDKDGNTITATYRPVSKADVITTATTNGENTDKNVFLSQGRGIAGFKSNGSNAAEKEKSVTEFLNYIMQPIQTAQYGLKTSYMPATKSGMKIYENYKNGNYNNTKGEATNSDQLKQVVSEIEGIDKQYVTDELLDKYFYQIKNITGEPEVKAGVSSVITSFIEDYLDPMIYPEKHLYSSKVALVSSKAIPTTDIIRSSLKSATTGNKGLLDLSDTASRNANMNELLVEGNNYYNLSSYLKSYENKEFFRQIKITFTPIKNN</sequence>
<dbReference type="Gene3D" id="3.40.190.10">
    <property type="entry name" value="Periplasmic binding protein-like II"/>
    <property type="match status" value="1"/>
</dbReference>
<evidence type="ECO:0000313" key="2">
    <source>
        <dbReference type="Proteomes" id="UP000237990"/>
    </source>
</evidence>
<protein>
    <recommendedName>
        <fullName evidence="3">Lipoprotein</fullName>
    </recommendedName>
</protein>
<dbReference type="PROSITE" id="PS51257">
    <property type="entry name" value="PROKAR_LIPOPROTEIN"/>
    <property type="match status" value="1"/>
</dbReference>
<evidence type="ECO:0008006" key="3">
    <source>
        <dbReference type="Google" id="ProtNLM"/>
    </source>
</evidence>
<gene>
    <name evidence="1" type="ORF">MflW12_0210</name>
</gene>
<dbReference type="AlphaFoldDB" id="A0AAD0MPI1"/>
<dbReference type="RefSeq" id="WP_023025297.1">
    <property type="nucleotide sequence ID" value="NZ_CP022432.1"/>
</dbReference>
<evidence type="ECO:0000313" key="1">
    <source>
        <dbReference type="EMBL" id="AVN65426.1"/>
    </source>
</evidence>
<name>A0AAD0MPI1_MESFO</name>